<dbReference type="GO" id="GO:0045881">
    <property type="term" value="P:positive regulation of sporulation resulting in formation of a cellular spore"/>
    <property type="evidence" value="ECO:0007669"/>
    <property type="project" value="TreeGrafter"/>
</dbReference>
<dbReference type="Pfam" id="PF17762">
    <property type="entry name" value="HTH_ParB"/>
    <property type="match status" value="1"/>
</dbReference>
<dbReference type="EMBL" id="JAAROV010000002">
    <property type="protein sequence ID" value="MBC1316937.1"/>
    <property type="molecule type" value="Genomic_DNA"/>
</dbReference>
<dbReference type="OrthoDB" id="9802051at2"/>
<dbReference type="STRING" id="1552123.EP57_05365"/>
<evidence type="ECO:0000313" key="16">
    <source>
        <dbReference type="EMBL" id="MBC2116148.1"/>
    </source>
</evidence>
<proteinExistence type="inferred from homology"/>
<keyword evidence="24" id="KW-1185">Reference proteome</keyword>
<organism evidence="6 24">
    <name type="scientific">Listeria booriae</name>
    <dbReference type="NCBI Taxonomy" id="1552123"/>
    <lineage>
        <taxon>Bacteria</taxon>
        <taxon>Bacillati</taxon>
        <taxon>Bacillota</taxon>
        <taxon>Bacilli</taxon>
        <taxon>Bacillales</taxon>
        <taxon>Listeriaceae</taxon>
        <taxon>Listeria</taxon>
    </lineage>
</organism>
<dbReference type="Pfam" id="PF23552">
    <property type="entry name" value="ParB_C"/>
    <property type="match status" value="1"/>
</dbReference>
<dbReference type="EMBL" id="JAARZS010000007">
    <property type="protein sequence ID" value="MBC2283456.1"/>
    <property type="molecule type" value="Genomic_DNA"/>
</dbReference>
<evidence type="ECO:0000313" key="38">
    <source>
        <dbReference type="Proteomes" id="UP000574104"/>
    </source>
</evidence>
<evidence type="ECO:0000313" key="21">
    <source>
        <dbReference type="EMBL" id="MBC2283456.1"/>
    </source>
</evidence>
<dbReference type="Proteomes" id="UP000541735">
    <property type="component" value="Unassembled WGS sequence"/>
</dbReference>
<dbReference type="EMBL" id="JAARUV010000003">
    <property type="protein sequence ID" value="MBC1779311.1"/>
    <property type="molecule type" value="Genomic_DNA"/>
</dbReference>
<evidence type="ECO:0000313" key="11">
    <source>
        <dbReference type="EMBL" id="MBC1616839.1"/>
    </source>
</evidence>
<evidence type="ECO:0000313" key="40">
    <source>
        <dbReference type="Proteomes" id="UP000586951"/>
    </source>
</evidence>
<reference evidence="25 26" key="2">
    <citation type="submission" date="2020-03" db="EMBL/GenBank/DDBJ databases">
        <title>Soil Listeria distribution.</title>
        <authorList>
            <person name="Liao J."/>
            <person name="Wiedmann M."/>
        </authorList>
    </citation>
    <scope>NUCLEOTIDE SEQUENCE [LARGE SCALE GENOMIC DNA]</scope>
    <source>
        <strain evidence="23 37">FSL L7-0039</strain>
        <strain evidence="22 29">FSL L7-0051</strain>
        <strain evidence="21 39">FSL L7-0054</strain>
        <strain evidence="19 36">FSL L7-0149</strain>
        <strain evidence="20 35">FSL L7-0153</strain>
        <strain evidence="17 25">FSL L7-0245</strain>
        <strain evidence="18 28">FSL L7-0259</strain>
        <strain evidence="16 26">FSL L7-0360</strain>
        <strain evidence="15 32">FSL L7-0435</strain>
        <strain evidence="13 27">FSL L7-0978</strain>
        <strain evidence="14 34">FSL L7-0990</strain>
        <strain evidence="12 33">FSL L7-1017</strain>
        <strain evidence="11 38">FSL L7-1299</strain>
        <strain evidence="10 40">FSL L7-1427</strain>
        <strain evidence="9 31">FSL L7-1658</strain>
        <strain evidence="8 41">FSL L7-1681</strain>
        <strain evidence="7 30">FSL L7-1816</strain>
    </source>
</reference>
<dbReference type="EMBL" id="JAARVG010000018">
    <property type="protein sequence ID" value="MBC1794834.1"/>
    <property type="molecule type" value="Genomic_DNA"/>
</dbReference>
<dbReference type="Proteomes" id="UP000543379">
    <property type="component" value="Unassembled WGS sequence"/>
</dbReference>
<dbReference type="InterPro" id="IPR057240">
    <property type="entry name" value="ParB_dimer_C"/>
</dbReference>
<dbReference type="EMBL" id="JAARYD010000001">
    <property type="protein sequence ID" value="MBC2175456.1"/>
    <property type="molecule type" value="Genomic_DNA"/>
</dbReference>
<dbReference type="InterPro" id="IPR001387">
    <property type="entry name" value="Cro/C1-type_HTH"/>
</dbReference>
<evidence type="ECO:0000313" key="35">
    <source>
        <dbReference type="Proteomes" id="UP000550367"/>
    </source>
</evidence>
<evidence type="ECO:0000313" key="30">
    <source>
        <dbReference type="Proteomes" id="UP000543379"/>
    </source>
</evidence>
<dbReference type="Proteomes" id="UP000547643">
    <property type="component" value="Unassembled WGS sequence"/>
</dbReference>
<name>A0A099WED4_9LIST</name>
<dbReference type="Proteomes" id="UP000029844">
    <property type="component" value="Unassembled WGS sequence"/>
</dbReference>
<comment type="caution">
    <text evidence="6">The sequence shown here is derived from an EMBL/GenBank/DDBJ whole genome shotgun (WGS) entry which is preliminary data.</text>
</comment>
<dbReference type="Proteomes" id="UP000585696">
    <property type="component" value="Unassembled WGS sequence"/>
</dbReference>
<feature type="domain" description="HTH cro/C1-type" evidence="5">
    <location>
        <begin position="131"/>
        <end position="156"/>
    </location>
</feature>
<dbReference type="EMBL" id="JAARZA010000003">
    <property type="protein sequence ID" value="MBC2240374.1"/>
    <property type="molecule type" value="Genomic_DNA"/>
</dbReference>
<evidence type="ECO:0000256" key="2">
    <source>
        <dbReference type="ARBA" id="ARBA00006295"/>
    </source>
</evidence>
<dbReference type="CDD" id="cd16393">
    <property type="entry name" value="SPO0J_N"/>
    <property type="match status" value="1"/>
</dbReference>
<evidence type="ECO:0000313" key="10">
    <source>
        <dbReference type="EMBL" id="MBC1565134.1"/>
    </source>
</evidence>
<evidence type="ECO:0000313" key="13">
    <source>
        <dbReference type="EMBL" id="MBC1794834.1"/>
    </source>
</evidence>
<dbReference type="EMBL" id="JAARWW010000001">
    <property type="protein sequence ID" value="MBC2002702.1"/>
    <property type="molecule type" value="Genomic_DNA"/>
</dbReference>
<dbReference type="Proteomes" id="UP000550367">
    <property type="component" value="Unassembled WGS sequence"/>
</dbReference>
<evidence type="ECO:0000256" key="4">
    <source>
        <dbReference type="ARBA" id="ARBA00023125"/>
    </source>
</evidence>
<dbReference type="EMBL" id="JAARZT010000001">
    <property type="protein sequence ID" value="MBC2291749.1"/>
    <property type="molecule type" value="Genomic_DNA"/>
</dbReference>
<evidence type="ECO:0000313" key="17">
    <source>
        <dbReference type="EMBL" id="MBC2166870.1"/>
    </source>
</evidence>
<keyword evidence="4" id="KW-0238">DNA-binding</keyword>
<dbReference type="Proteomes" id="UP000546806">
    <property type="component" value="Unassembled WGS sequence"/>
</dbReference>
<dbReference type="EMBL" id="JAARYH010000004">
    <property type="protein sequence ID" value="MBC2166870.1"/>
    <property type="molecule type" value="Genomic_DNA"/>
</dbReference>
<dbReference type="AlphaFoldDB" id="A0A099WED4"/>
<evidence type="ECO:0000256" key="1">
    <source>
        <dbReference type="ARBA" id="ARBA00004453"/>
    </source>
</evidence>
<dbReference type="PANTHER" id="PTHR33375:SF1">
    <property type="entry name" value="CHROMOSOME-PARTITIONING PROTEIN PARB-RELATED"/>
    <property type="match status" value="1"/>
</dbReference>
<evidence type="ECO:0000313" key="20">
    <source>
        <dbReference type="EMBL" id="MBC2244734.1"/>
    </source>
</evidence>
<dbReference type="FunFam" id="3.90.1530.30:FF:000001">
    <property type="entry name" value="Chromosome partitioning protein ParB"/>
    <property type="match status" value="1"/>
</dbReference>
<dbReference type="GO" id="GO:0003677">
    <property type="term" value="F:DNA binding"/>
    <property type="evidence" value="ECO:0007669"/>
    <property type="project" value="UniProtKB-KW"/>
</dbReference>
<dbReference type="EMBL" id="JAASWV010000011">
    <property type="protein sequence ID" value="MBC2311021.1"/>
    <property type="molecule type" value="Genomic_DNA"/>
</dbReference>
<evidence type="ECO:0000259" key="5">
    <source>
        <dbReference type="PROSITE" id="PS50943"/>
    </source>
</evidence>
<evidence type="ECO:0000313" key="32">
    <source>
        <dbReference type="Proteomes" id="UP000546806"/>
    </source>
</evidence>
<dbReference type="EMBL" id="JAARPL010000012">
    <property type="protein sequence ID" value="MBC1373529.1"/>
    <property type="molecule type" value="Genomic_DNA"/>
</dbReference>
<gene>
    <name evidence="6" type="ORF">EP57_05365</name>
    <name evidence="7" type="ORF">HB811_09130</name>
    <name evidence="9" type="ORF">HB836_13465</name>
    <name evidence="8" type="ORF">HB847_14330</name>
    <name evidence="11" type="ORF">HB904_11605</name>
    <name evidence="10" type="ORF">HB907_06935</name>
    <name evidence="12" type="ORF">HCA46_10720</name>
    <name evidence="13" type="ORF">HCA52_15475</name>
    <name evidence="14" type="ORF">HCA55_09220</name>
    <name evidence="15" type="ORF">HCA78_02900</name>
    <name evidence="16" type="ORF">HCB06_05890</name>
    <name evidence="20" type="ORF">HCB25_11695</name>
    <name evidence="17" type="ORF">HCB26_09875</name>
    <name evidence="18" type="ORF">HCB27_02415</name>
    <name evidence="19" type="ORF">HCB35_07785</name>
    <name evidence="21" type="ORF">HCB69_03620</name>
    <name evidence="22" type="ORF">HCC36_00775</name>
    <name evidence="23" type="ORF">HCJ81_08965</name>
</gene>
<dbReference type="Proteomes" id="UP000529446">
    <property type="component" value="Unassembled WGS sequence"/>
</dbReference>
<dbReference type="Proteomes" id="UP000548082">
    <property type="component" value="Unassembled WGS sequence"/>
</dbReference>
<dbReference type="InterPro" id="IPR050336">
    <property type="entry name" value="Chromosome_partition/occlusion"/>
</dbReference>
<dbReference type="Pfam" id="PF02195">
    <property type="entry name" value="ParB_N"/>
    <property type="match status" value="1"/>
</dbReference>
<evidence type="ECO:0000313" key="19">
    <source>
        <dbReference type="EMBL" id="MBC2240374.1"/>
    </source>
</evidence>
<evidence type="ECO:0000313" key="31">
    <source>
        <dbReference type="Proteomes" id="UP000544413"/>
    </source>
</evidence>
<evidence type="ECO:0000313" key="6">
    <source>
        <dbReference type="EMBL" id="KGL42883.1"/>
    </source>
</evidence>
<dbReference type="Proteomes" id="UP000591929">
    <property type="component" value="Unassembled WGS sequence"/>
</dbReference>
<evidence type="ECO:0000313" key="29">
    <source>
        <dbReference type="Proteomes" id="UP000543005"/>
    </source>
</evidence>
<dbReference type="Proteomes" id="UP000519573">
    <property type="component" value="Unassembled WGS sequence"/>
</dbReference>
<dbReference type="EMBL" id="JNFA01000011">
    <property type="protein sequence ID" value="KGL42883.1"/>
    <property type="molecule type" value="Genomic_DNA"/>
</dbReference>
<dbReference type="Proteomes" id="UP000539064">
    <property type="component" value="Unassembled WGS sequence"/>
</dbReference>
<evidence type="ECO:0000313" key="26">
    <source>
        <dbReference type="Proteomes" id="UP000529446"/>
    </source>
</evidence>
<evidence type="ECO:0000313" key="22">
    <source>
        <dbReference type="EMBL" id="MBC2291749.1"/>
    </source>
</evidence>
<dbReference type="InterPro" id="IPR041468">
    <property type="entry name" value="HTH_ParB/Spo0J"/>
</dbReference>
<dbReference type="Proteomes" id="UP000586951">
    <property type="component" value="Unassembled WGS sequence"/>
</dbReference>
<evidence type="ECO:0000313" key="41">
    <source>
        <dbReference type="Proteomes" id="UP000591929"/>
    </source>
</evidence>
<dbReference type="FunFam" id="1.10.10.2830:FF:000001">
    <property type="entry name" value="Chromosome partitioning protein ParB"/>
    <property type="match status" value="1"/>
</dbReference>
<dbReference type="PANTHER" id="PTHR33375">
    <property type="entry name" value="CHROMOSOME-PARTITIONING PROTEIN PARB-RELATED"/>
    <property type="match status" value="1"/>
</dbReference>
<evidence type="ECO:0000313" key="9">
    <source>
        <dbReference type="EMBL" id="MBC1402595.1"/>
    </source>
</evidence>
<dbReference type="GeneID" id="58716816"/>
<dbReference type="Proteomes" id="UP000544413">
    <property type="component" value="Unassembled WGS sequence"/>
</dbReference>
<dbReference type="NCBIfam" id="TIGR00180">
    <property type="entry name" value="parB_part"/>
    <property type="match status" value="1"/>
</dbReference>
<evidence type="ECO:0000313" key="27">
    <source>
        <dbReference type="Proteomes" id="UP000539064"/>
    </source>
</evidence>
<dbReference type="InterPro" id="IPR004437">
    <property type="entry name" value="ParB/RepB/Spo0J"/>
</dbReference>
<evidence type="ECO:0000313" key="24">
    <source>
        <dbReference type="Proteomes" id="UP000029844"/>
    </source>
</evidence>
<dbReference type="Proteomes" id="UP000543005">
    <property type="component" value="Unassembled WGS sequence"/>
</dbReference>
<evidence type="ECO:0000313" key="23">
    <source>
        <dbReference type="EMBL" id="MBC2311021.1"/>
    </source>
</evidence>
<dbReference type="SUPFAM" id="SSF110849">
    <property type="entry name" value="ParB/Sulfiredoxin"/>
    <property type="match status" value="1"/>
</dbReference>
<evidence type="ECO:0000313" key="34">
    <source>
        <dbReference type="Proteomes" id="UP000548082"/>
    </source>
</evidence>
<evidence type="ECO:0000313" key="14">
    <source>
        <dbReference type="EMBL" id="MBC1796909.1"/>
    </source>
</evidence>
<dbReference type="RefSeq" id="WP_036084799.1">
    <property type="nucleotide sequence ID" value="NZ_CBCSHQ010000001.1"/>
</dbReference>
<evidence type="ECO:0000313" key="28">
    <source>
        <dbReference type="Proteomes" id="UP000541735"/>
    </source>
</evidence>
<dbReference type="EMBL" id="JAARSH010000007">
    <property type="protein sequence ID" value="MBC1616839.1"/>
    <property type="molecule type" value="Genomic_DNA"/>
</dbReference>
<dbReference type="EMBL" id="JAARPT010000008">
    <property type="protein sequence ID" value="MBC1402595.1"/>
    <property type="molecule type" value="Genomic_DNA"/>
</dbReference>
<dbReference type="PROSITE" id="PS50943">
    <property type="entry name" value="HTH_CROC1"/>
    <property type="match status" value="1"/>
</dbReference>
<evidence type="ECO:0000313" key="36">
    <source>
        <dbReference type="Proteomes" id="UP000553016"/>
    </source>
</evidence>
<dbReference type="SMART" id="SM00470">
    <property type="entry name" value="ParB"/>
    <property type="match status" value="1"/>
</dbReference>
<dbReference type="Gene3D" id="1.10.10.2830">
    <property type="match status" value="1"/>
</dbReference>
<dbReference type="GO" id="GO:0009295">
    <property type="term" value="C:nucleoid"/>
    <property type="evidence" value="ECO:0007669"/>
    <property type="project" value="UniProtKB-SubCell"/>
</dbReference>
<evidence type="ECO:0000313" key="25">
    <source>
        <dbReference type="Proteomes" id="UP000519573"/>
    </source>
</evidence>
<dbReference type="SUPFAM" id="SSF109709">
    <property type="entry name" value="KorB DNA-binding domain-like"/>
    <property type="match status" value="1"/>
</dbReference>
<evidence type="ECO:0000313" key="33">
    <source>
        <dbReference type="Proteomes" id="UP000547643"/>
    </source>
</evidence>
<accession>A0A099WED4</accession>
<comment type="similarity">
    <text evidence="2">Belongs to the ParB family.</text>
</comment>
<dbReference type="Proteomes" id="UP000574104">
    <property type="component" value="Unassembled WGS sequence"/>
</dbReference>
<evidence type="ECO:0000313" key="15">
    <source>
        <dbReference type="EMBL" id="MBC2002702.1"/>
    </source>
</evidence>
<evidence type="ECO:0000313" key="37">
    <source>
        <dbReference type="Proteomes" id="UP000565628"/>
    </source>
</evidence>
<dbReference type="InterPro" id="IPR003115">
    <property type="entry name" value="ParB_N"/>
</dbReference>
<sequence length="285" mass="32316">MAKGLGKGISALFNNVDQNEEAVQNIPVSEIRPNPYQPRKTFDPTALRELRDSIKLHGILQPVILRKSEAQGYELVVGERRFRAAKEAGLEEIPAVVRNLDDREMMELAVLENLQREDLSVLEEAESYDLLMKNLDMTQAKLADRLGKSRPYIANMVRLLSLPAEVQVMLRDGALSMGHARALLGLKNKKNIKPVAKKAVTEGFTVRQLEKLVTDINDNVSRETPKKQEKIPVFIKESESQLRDKFGTAVSIKRRDNKGKIEIEFLSDDDLDRILDILEIQFDED</sequence>
<evidence type="ECO:0000313" key="39">
    <source>
        <dbReference type="Proteomes" id="UP000585696"/>
    </source>
</evidence>
<dbReference type="EMBL" id="JAARVD010000004">
    <property type="protein sequence ID" value="MBC1796909.1"/>
    <property type="molecule type" value="Genomic_DNA"/>
</dbReference>
<dbReference type="Proteomes" id="UP000553016">
    <property type="component" value="Unassembled WGS sequence"/>
</dbReference>
<dbReference type="Gene3D" id="3.90.1530.30">
    <property type="match status" value="1"/>
</dbReference>
<dbReference type="Proteomes" id="UP000565628">
    <property type="component" value="Unassembled WGS sequence"/>
</dbReference>
<keyword evidence="3" id="KW-0159">Chromosome partition</keyword>
<comment type="subcellular location">
    <subcellularLocation>
        <location evidence="1">Cytoplasm</location>
        <location evidence="1">Nucleoid</location>
    </subcellularLocation>
</comment>
<reference evidence="6 24" key="1">
    <citation type="submission" date="2014-05" db="EMBL/GenBank/DDBJ databases">
        <title>Novel Listeriaceae from food processing environments.</title>
        <authorList>
            <person name="den Bakker H.C."/>
        </authorList>
    </citation>
    <scope>NUCLEOTIDE SEQUENCE [LARGE SCALE GENOMIC DNA]</scope>
    <source>
        <strain evidence="6 24">FSL A5-0281</strain>
    </source>
</reference>
<evidence type="ECO:0000313" key="7">
    <source>
        <dbReference type="EMBL" id="MBC1316937.1"/>
    </source>
</evidence>
<dbReference type="InterPro" id="IPR036086">
    <property type="entry name" value="ParB/Sulfiredoxin_sf"/>
</dbReference>
<evidence type="ECO:0000313" key="18">
    <source>
        <dbReference type="EMBL" id="MBC2175456.1"/>
    </source>
</evidence>
<dbReference type="GO" id="GO:0005694">
    <property type="term" value="C:chromosome"/>
    <property type="evidence" value="ECO:0007669"/>
    <property type="project" value="TreeGrafter"/>
</dbReference>
<dbReference type="EMBL" id="JAARXI010000003">
    <property type="protein sequence ID" value="MBC2116148.1"/>
    <property type="molecule type" value="Genomic_DNA"/>
</dbReference>
<dbReference type="EMBL" id="JAARRU010000002">
    <property type="protein sequence ID" value="MBC1565134.1"/>
    <property type="molecule type" value="Genomic_DNA"/>
</dbReference>
<evidence type="ECO:0000313" key="12">
    <source>
        <dbReference type="EMBL" id="MBC1779311.1"/>
    </source>
</evidence>
<evidence type="ECO:0000256" key="3">
    <source>
        <dbReference type="ARBA" id="ARBA00022829"/>
    </source>
</evidence>
<protein>
    <submittedName>
        <fullName evidence="7">ParB/RepB/Spo0J family partition protein</fullName>
    </submittedName>
    <submittedName>
        <fullName evidence="6">Plasmid partitioning protein ParB</fullName>
    </submittedName>
</protein>
<dbReference type="eggNOG" id="COG1475">
    <property type="taxonomic scope" value="Bacteria"/>
</dbReference>
<evidence type="ECO:0000313" key="8">
    <source>
        <dbReference type="EMBL" id="MBC1373529.1"/>
    </source>
</evidence>
<dbReference type="GO" id="GO:0007059">
    <property type="term" value="P:chromosome segregation"/>
    <property type="evidence" value="ECO:0007669"/>
    <property type="project" value="UniProtKB-KW"/>
</dbReference>
<dbReference type="EMBL" id="JAARYY010000006">
    <property type="protein sequence ID" value="MBC2244734.1"/>
    <property type="molecule type" value="Genomic_DNA"/>
</dbReference>